<dbReference type="RefSeq" id="XP_033399468.1">
    <property type="nucleotide sequence ID" value="XM_033536691.1"/>
</dbReference>
<dbReference type="EMBL" id="ML995481">
    <property type="protein sequence ID" value="KAF2143756.1"/>
    <property type="molecule type" value="Genomic_DNA"/>
</dbReference>
<keyword evidence="4 7" id="KW-0472">Membrane</keyword>
<evidence type="ECO:0000313" key="9">
    <source>
        <dbReference type="EMBL" id="KAF2143756.1"/>
    </source>
</evidence>
<feature type="transmembrane region" description="Helical" evidence="7">
    <location>
        <begin position="61"/>
        <end position="84"/>
    </location>
</feature>
<proteinExistence type="inferred from homology"/>
<dbReference type="GeneID" id="54294187"/>
<keyword evidence="3 7" id="KW-1133">Transmembrane helix</keyword>
<accession>A0A6A6BIC8</accession>
<comment type="similarity">
    <text evidence="5">Belongs to the SAT4 family.</text>
</comment>
<gene>
    <name evidence="9" type="ORF">K452DRAFT_224522</name>
</gene>
<dbReference type="OrthoDB" id="5401779at2759"/>
<feature type="transmembrane region" description="Helical" evidence="7">
    <location>
        <begin position="138"/>
        <end position="161"/>
    </location>
</feature>
<organism evidence="9 10">
    <name type="scientific">Aplosporella prunicola CBS 121167</name>
    <dbReference type="NCBI Taxonomy" id="1176127"/>
    <lineage>
        <taxon>Eukaryota</taxon>
        <taxon>Fungi</taxon>
        <taxon>Dikarya</taxon>
        <taxon>Ascomycota</taxon>
        <taxon>Pezizomycotina</taxon>
        <taxon>Dothideomycetes</taxon>
        <taxon>Dothideomycetes incertae sedis</taxon>
        <taxon>Botryosphaeriales</taxon>
        <taxon>Aplosporellaceae</taxon>
        <taxon>Aplosporella</taxon>
    </lineage>
</organism>
<feature type="domain" description="Rhodopsin" evidence="8">
    <location>
        <begin position="45"/>
        <end position="265"/>
    </location>
</feature>
<evidence type="ECO:0000256" key="2">
    <source>
        <dbReference type="ARBA" id="ARBA00022692"/>
    </source>
</evidence>
<dbReference type="PANTHER" id="PTHR33048">
    <property type="entry name" value="PTH11-LIKE INTEGRAL MEMBRANE PROTEIN (AFU_ORTHOLOGUE AFUA_5G11245)"/>
    <property type="match status" value="1"/>
</dbReference>
<dbReference type="GO" id="GO:0016020">
    <property type="term" value="C:membrane"/>
    <property type="evidence" value="ECO:0007669"/>
    <property type="project" value="UniProtKB-SubCell"/>
</dbReference>
<dbReference type="InterPro" id="IPR052337">
    <property type="entry name" value="SAT4-like"/>
</dbReference>
<reference evidence="9" key="1">
    <citation type="journal article" date="2020" name="Stud. Mycol.">
        <title>101 Dothideomycetes genomes: a test case for predicting lifestyles and emergence of pathogens.</title>
        <authorList>
            <person name="Haridas S."/>
            <person name="Albert R."/>
            <person name="Binder M."/>
            <person name="Bloem J."/>
            <person name="Labutti K."/>
            <person name="Salamov A."/>
            <person name="Andreopoulos B."/>
            <person name="Baker S."/>
            <person name="Barry K."/>
            <person name="Bills G."/>
            <person name="Bluhm B."/>
            <person name="Cannon C."/>
            <person name="Castanera R."/>
            <person name="Culley D."/>
            <person name="Daum C."/>
            <person name="Ezra D."/>
            <person name="Gonzalez J."/>
            <person name="Henrissat B."/>
            <person name="Kuo A."/>
            <person name="Liang C."/>
            <person name="Lipzen A."/>
            <person name="Lutzoni F."/>
            <person name="Magnuson J."/>
            <person name="Mondo S."/>
            <person name="Nolan M."/>
            <person name="Ohm R."/>
            <person name="Pangilinan J."/>
            <person name="Park H.-J."/>
            <person name="Ramirez L."/>
            <person name="Alfaro M."/>
            <person name="Sun H."/>
            <person name="Tritt A."/>
            <person name="Yoshinaga Y."/>
            <person name="Zwiers L.-H."/>
            <person name="Turgeon B."/>
            <person name="Goodwin S."/>
            <person name="Spatafora J."/>
            <person name="Crous P."/>
            <person name="Grigoriev I."/>
        </authorList>
    </citation>
    <scope>NUCLEOTIDE SEQUENCE</scope>
    <source>
        <strain evidence="9">CBS 121167</strain>
    </source>
</reference>
<feature type="region of interest" description="Disordered" evidence="6">
    <location>
        <begin position="356"/>
        <end position="377"/>
    </location>
</feature>
<comment type="subcellular location">
    <subcellularLocation>
        <location evidence="1">Membrane</location>
        <topology evidence="1">Multi-pass membrane protein</topology>
    </subcellularLocation>
</comment>
<keyword evidence="2 7" id="KW-0812">Transmembrane</keyword>
<evidence type="ECO:0000259" key="8">
    <source>
        <dbReference type="Pfam" id="PF20684"/>
    </source>
</evidence>
<dbReference type="InterPro" id="IPR049326">
    <property type="entry name" value="Rhodopsin_dom_fungi"/>
</dbReference>
<evidence type="ECO:0000256" key="5">
    <source>
        <dbReference type="ARBA" id="ARBA00038359"/>
    </source>
</evidence>
<dbReference type="Pfam" id="PF20684">
    <property type="entry name" value="Fung_rhodopsin"/>
    <property type="match status" value="1"/>
</dbReference>
<keyword evidence="10" id="KW-1185">Reference proteome</keyword>
<dbReference type="PANTHER" id="PTHR33048:SF129">
    <property type="entry name" value="INTEGRAL MEMBRANE PROTEIN-RELATED"/>
    <property type="match status" value="1"/>
</dbReference>
<name>A0A6A6BIC8_9PEZI</name>
<evidence type="ECO:0000313" key="10">
    <source>
        <dbReference type="Proteomes" id="UP000799438"/>
    </source>
</evidence>
<evidence type="ECO:0000256" key="4">
    <source>
        <dbReference type="ARBA" id="ARBA00023136"/>
    </source>
</evidence>
<dbReference type="Proteomes" id="UP000799438">
    <property type="component" value="Unassembled WGS sequence"/>
</dbReference>
<evidence type="ECO:0000256" key="7">
    <source>
        <dbReference type="SAM" id="Phobius"/>
    </source>
</evidence>
<evidence type="ECO:0000256" key="1">
    <source>
        <dbReference type="ARBA" id="ARBA00004141"/>
    </source>
</evidence>
<sequence length="387" mass="43347">MTSLVGPVRPSTWPEPNYANPETRCSLIVGLMVAEGTLATLFCGARLVAKHRSKYSLGRDDWAMAVSTVMMMCVNILACISAKYGSGYHTWDVKFEWAKTWGKVSFATFLLFIPSVSMTKISLCMSYLKLFPSRANKWFCLSTITFLILWSITVIFLLTFACRPIEAFWDPWISGSKCLNIKVVLILTGALNSLTDFTVFLWPVKTLWSIRLPLGQRLGLVLSFGIGCTSGDPYWECTWLWVILGIEGNFGIICGCLPTLKPLAKQMFPRFFKSNSDLANSSCEHKRQNAYTPSFPFQNITLQEDFGVRDEMRTTGAGGLSENERFAAWAARASKYHSRLPENGIKLVQTVSLHTDSPPVPRNNLMVPQPARSDCGSEEYILPPRNV</sequence>
<feature type="transmembrane region" description="Helical" evidence="7">
    <location>
        <begin position="104"/>
        <end position="126"/>
    </location>
</feature>
<evidence type="ECO:0000256" key="6">
    <source>
        <dbReference type="SAM" id="MobiDB-lite"/>
    </source>
</evidence>
<protein>
    <recommendedName>
        <fullName evidence="8">Rhodopsin domain-containing protein</fullName>
    </recommendedName>
</protein>
<evidence type="ECO:0000256" key="3">
    <source>
        <dbReference type="ARBA" id="ARBA00022989"/>
    </source>
</evidence>
<dbReference type="AlphaFoldDB" id="A0A6A6BIC8"/>
<feature type="transmembrane region" description="Helical" evidence="7">
    <location>
        <begin position="27"/>
        <end position="49"/>
    </location>
</feature>